<proteinExistence type="predicted"/>
<accession>A0A9D3MWY1</accession>
<feature type="region of interest" description="Disordered" evidence="1">
    <location>
        <begin position="60"/>
        <end position="83"/>
    </location>
</feature>
<feature type="compositionally biased region" description="Polar residues" evidence="1">
    <location>
        <begin position="60"/>
        <end position="70"/>
    </location>
</feature>
<protein>
    <submittedName>
        <fullName evidence="2">Uncharacterized protein</fullName>
    </submittedName>
</protein>
<evidence type="ECO:0000313" key="2">
    <source>
        <dbReference type="EMBL" id="KAG5855336.1"/>
    </source>
</evidence>
<dbReference type="AlphaFoldDB" id="A0A9D3MWY1"/>
<organism evidence="2 3">
    <name type="scientific">Anguilla anguilla</name>
    <name type="common">European freshwater eel</name>
    <name type="synonym">Muraena anguilla</name>
    <dbReference type="NCBI Taxonomy" id="7936"/>
    <lineage>
        <taxon>Eukaryota</taxon>
        <taxon>Metazoa</taxon>
        <taxon>Chordata</taxon>
        <taxon>Craniata</taxon>
        <taxon>Vertebrata</taxon>
        <taxon>Euteleostomi</taxon>
        <taxon>Actinopterygii</taxon>
        <taxon>Neopterygii</taxon>
        <taxon>Teleostei</taxon>
        <taxon>Anguilliformes</taxon>
        <taxon>Anguillidae</taxon>
        <taxon>Anguilla</taxon>
    </lineage>
</organism>
<keyword evidence="3" id="KW-1185">Reference proteome</keyword>
<gene>
    <name evidence="2" type="ORF">ANANG_G00048030</name>
</gene>
<evidence type="ECO:0000313" key="3">
    <source>
        <dbReference type="Proteomes" id="UP001044222"/>
    </source>
</evidence>
<evidence type="ECO:0000256" key="1">
    <source>
        <dbReference type="SAM" id="MobiDB-lite"/>
    </source>
</evidence>
<dbReference type="EMBL" id="JAFIRN010000002">
    <property type="protein sequence ID" value="KAG5855336.1"/>
    <property type="molecule type" value="Genomic_DNA"/>
</dbReference>
<dbReference type="Proteomes" id="UP001044222">
    <property type="component" value="Unassembled WGS sequence"/>
</dbReference>
<name>A0A9D3MWY1_ANGAN</name>
<comment type="caution">
    <text evidence="2">The sequence shown here is derived from an EMBL/GenBank/DDBJ whole genome shotgun (WGS) entry which is preliminary data.</text>
</comment>
<sequence>MVFHFATQNPNNDNVAHLASQSPREILMLIKWAKRKDKESEGHLQGAILYVGEHCDGVSQSSKGQTTETWRPQFWLGPTDIHG</sequence>
<reference evidence="2" key="1">
    <citation type="submission" date="2021-01" db="EMBL/GenBank/DDBJ databases">
        <title>A chromosome-scale assembly of European eel, Anguilla anguilla.</title>
        <authorList>
            <person name="Henkel C."/>
            <person name="Jong-Raadsen S.A."/>
            <person name="Dufour S."/>
            <person name="Weltzien F.-A."/>
            <person name="Palstra A.P."/>
            <person name="Pelster B."/>
            <person name="Spaink H.P."/>
            <person name="Van Den Thillart G.E."/>
            <person name="Jansen H."/>
            <person name="Zahm M."/>
            <person name="Klopp C."/>
            <person name="Cedric C."/>
            <person name="Louis A."/>
            <person name="Berthelot C."/>
            <person name="Parey E."/>
            <person name="Roest Crollius H."/>
            <person name="Montfort J."/>
            <person name="Robinson-Rechavi M."/>
            <person name="Bucao C."/>
            <person name="Bouchez O."/>
            <person name="Gislard M."/>
            <person name="Lluch J."/>
            <person name="Milhes M."/>
            <person name="Lampietro C."/>
            <person name="Lopez Roques C."/>
            <person name="Donnadieu C."/>
            <person name="Braasch I."/>
            <person name="Desvignes T."/>
            <person name="Postlethwait J."/>
            <person name="Bobe J."/>
            <person name="Guiguen Y."/>
            <person name="Dirks R."/>
        </authorList>
    </citation>
    <scope>NUCLEOTIDE SEQUENCE</scope>
    <source>
        <strain evidence="2">Tag_6206</strain>
        <tissue evidence="2">Liver</tissue>
    </source>
</reference>